<sequence>MTDNCNIEQKQIYLRAYQDLSQLENDLKHLEEKTSHFQVSVLGSVAQFYGDKNIEISKDTNMIKAYWEDLLGERVNFGSFYNPESGSVFIAGALVTTFLHKINGKCLATLSSGPYGIFRGMGGSEAQATTYLKQLNSGQYLLILRGFEDKTQELDELLNNPIEYAKFK</sequence>
<dbReference type="Proteomes" id="UP000662373">
    <property type="component" value="Unassembled WGS sequence"/>
</dbReference>
<protein>
    <submittedName>
        <fullName evidence="2">Uncharacterized protein</fullName>
    </submittedName>
</protein>
<proteinExistence type="predicted"/>
<organism evidence="2 3">
    <name type="scientific">Gelidibacter salicanalis</name>
    <dbReference type="NCBI Taxonomy" id="291193"/>
    <lineage>
        <taxon>Bacteria</taxon>
        <taxon>Pseudomonadati</taxon>
        <taxon>Bacteroidota</taxon>
        <taxon>Flavobacteriia</taxon>
        <taxon>Flavobacteriales</taxon>
        <taxon>Flavobacteriaceae</taxon>
        <taxon>Gelidibacter</taxon>
    </lineage>
</organism>
<keyword evidence="3" id="KW-1185">Reference proteome</keyword>
<comment type="caution">
    <text evidence="2">The sequence shown here is derived from an EMBL/GenBank/DDBJ whole genome shotgun (WGS) entry which is preliminary data.</text>
</comment>
<keyword evidence="1" id="KW-0175">Coiled coil</keyword>
<feature type="coiled-coil region" evidence="1">
    <location>
        <begin position="13"/>
        <end position="40"/>
    </location>
</feature>
<gene>
    <name evidence="2" type="ORF">JEM65_05825</name>
</gene>
<dbReference type="EMBL" id="JAEHJZ010000009">
    <property type="protein sequence ID" value="MBJ7880170.1"/>
    <property type="molecule type" value="Genomic_DNA"/>
</dbReference>
<evidence type="ECO:0000313" key="2">
    <source>
        <dbReference type="EMBL" id="MBJ7880170.1"/>
    </source>
</evidence>
<accession>A0A934NBZ3</accession>
<name>A0A934NBZ3_9FLAO</name>
<evidence type="ECO:0000256" key="1">
    <source>
        <dbReference type="SAM" id="Coils"/>
    </source>
</evidence>
<dbReference type="RefSeq" id="WP_199598001.1">
    <property type="nucleotide sequence ID" value="NZ_JAEHJZ010000009.1"/>
</dbReference>
<dbReference type="AlphaFoldDB" id="A0A934NBZ3"/>
<evidence type="ECO:0000313" key="3">
    <source>
        <dbReference type="Proteomes" id="UP000662373"/>
    </source>
</evidence>
<reference evidence="2 3" key="1">
    <citation type="submission" date="2020-09" db="EMBL/GenBank/DDBJ databases">
        <title>Draft genome of Gelidibacter salicanalis PAMC21136.</title>
        <authorList>
            <person name="Park H."/>
        </authorList>
    </citation>
    <scope>NUCLEOTIDE SEQUENCE [LARGE SCALE GENOMIC DNA]</scope>
    <source>
        <strain evidence="2 3">PAMC21136</strain>
    </source>
</reference>